<dbReference type="Proteomes" id="UP000002402">
    <property type="component" value="Chromosome"/>
</dbReference>
<dbReference type="KEGG" id="mxa:MXAN_4183"/>
<dbReference type="HOGENOM" id="CLU_1114880_0_0_7"/>
<protein>
    <recommendedName>
        <fullName evidence="4">Lipoprotein</fullName>
    </recommendedName>
</protein>
<dbReference type="STRING" id="246197.MXAN_4183"/>
<name>Q1D4R5_MYXXD</name>
<gene>
    <name evidence="2" type="ordered locus">MXAN_4183</name>
</gene>
<organism evidence="2 3">
    <name type="scientific">Myxococcus xanthus (strain DK1622)</name>
    <dbReference type="NCBI Taxonomy" id="246197"/>
    <lineage>
        <taxon>Bacteria</taxon>
        <taxon>Pseudomonadati</taxon>
        <taxon>Myxococcota</taxon>
        <taxon>Myxococcia</taxon>
        <taxon>Myxococcales</taxon>
        <taxon>Cystobacterineae</taxon>
        <taxon>Myxococcaceae</taxon>
        <taxon>Myxococcus</taxon>
    </lineage>
</organism>
<evidence type="ECO:0000313" key="3">
    <source>
        <dbReference type="Proteomes" id="UP000002402"/>
    </source>
</evidence>
<keyword evidence="3" id="KW-1185">Reference proteome</keyword>
<keyword evidence="1" id="KW-0732">Signal</keyword>
<feature type="signal peptide" evidence="1">
    <location>
        <begin position="1"/>
        <end position="19"/>
    </location>
</feature>
<evidence type="ECO:0000313" key="2">
    <source>
        <dbReference type="EMBL" id="ABF91631.1"/>
    </source>
</evidence>
<proteinExistence type="predicted"/>
<feature type="chain" id="PRO_5004188225" description="Lipoprotein" evidence="1">
    <location>
        <begin position="20"/>
        <end position="255"/>
    </location>
</feature>
<reference evidence="2 3" key="1">
    <citation type="journal article" date="2006" name="Proc. Natl. Acad. Sci. U.S.A.">
        <title>Evolution of sensory complexity recorded in a myxobacterial genome.</title>
        <authorList>
            <person name="Goldman B.S."/>
            <person name="Nierman W.C."/>
            <person name="Kaiser D."/>
            <person name="Slater S.C."/>
            <person name="Durkin A.S."/>
            <person name="Eisen J.A."/>
            <person name="Ronning C.M."/>
            <person name="Barbazuk W.B."/>
            <person name="Blanchard M."/>
            <person name="Field C."/>
            <person name="Halling C."/>
            <person name="Hinkle G."/>
            <person name="Iartchuk O."/>
            <person name="Kim H.S."/>
            <person name="Mackenzie C."/>
            <person name="Madupu R."/>
            <person name="Miller N."/>
            <person name="Shvartsbeyn A."/>
            <person name="Sullivan S.A."/>
            <person name="Vaudin M."/>
            <person name="Wiegand R."/>
            <person name="Kaplan H.B."/>
        </authorList>
    </citation>
    <scope>NUCLEOTIDE SEQUENCE [LARGE SCALE GENOMIC DNA]</scope>
    <source>
        <strain evidence="3">DK1622</strain>
    </source>
</reference>
<accession>Q1D4R5</accession>
<dbReference type="EnsemblBacteria" id="ABF91631">
    <property type="protein sequence ID" value="ABF91631"/>
    <property type="gene ID" value="MXAN_4183"/>
</dbReference>
<dbReference type="EMBL" id="CP000113">
    <property type="protein sequence ID" value="ABF91631.1"/>
    <property type="molecule type" value="Genomic_DNA"/>
</dbReference>
<sequence>MARRMAMVLLLLWAQGAVAAESLESLALKVYRGTDGQSIEVVTLAPREASEVVLRLQGTDSAQDGLSVRGKARDTGRGVDYVVRHRGADWVLLSQRAGDYEAFVPGKPSFRVKFSQEATGKASASEVLAAHLLQRESGRIAAFEKKAWPHLEKKYTARAAEAMAALRKACGTSPTFTFDWKTFDDAVMAELDVWAACAPLATRARARCVAVKDVTVLTCRFGPALAFERGADALIFTTTQGGAAEGPAFLDARLK</sequence>
<dbReference type="AlphaFoldDB" id="Q1D4R5"/>
<evidence type="ECO:0008006" key="4">
    <source>
        <dbReference type="Google" id="ProtNLM"/>
    </source>
</evidence>
<evidence type="ECO:0000256" key="1">
    <source>
        <dbReference type="SAM" id="SignalP"/>
    </source>
</evidence>